<sequence length="766" mass="81207">MVRATRGSSVRTLLSAWLISMLLVGSTASGILLPRVAFAQSVSIPNLALWATHMVTYGQANCATLADPSVPFSQKLNSQSGDVYYDAERVFYQIADYAGNIAYWNSCAQVAESIFRDQYVIPNNGSVYGHWNFTTGLRMDYQRTGDTQSKYAAILLSQNAAFARDGTPLDYTTSADYSREVAYAIVSYINAQILGEPLRQRRIDLVNQAYDHMAQWFVRFAWPGPWQQSPTETSRLAPFMVGLTAHALIRDWEETKDSRLLPILRLAADWMWQNAWIPSASSMWYDSGSMGAGAPDLNLLVAPIYAFLYLRTGETKYRDEGDALFAGGVSFAYLTGGKQFDQNYWWSFDYVTWRTAAAGPADTTPPTVALTAPVSGSSVSGASVTVSASASDNVGVAGVQFKLDGANLGAEDTTAPYAISWNTTAANGAHTLTAVARDAAGNRTTSAPVSVTVNNPVDTTPPLISSVALSSVTSSGASISWTTNEPSDSQVEYGPTASYGGVTPLDGGMVTAHVVTLSGLAQAALYHYRVKSRDAAGNLAVSSDFTFTTLAPDITSALLGYWKLDDGSGVTAADSSGNGNTGSLVNGPTWTTGKVDGGLTLDGVSQYYPLTVGAWIKTSSTSGVRGIVNKYVPFSSNGWGVFFSNGNLCAWYFKDSANYVYPGGGCPFNLAGYNDGQWHHVAFVVDAGGGHLYVDAVLKASVAWTGTPGAPSTTQPASLGVYPGGGADVPGGPGAGEYFPGSLDEVRIYARALSADEILIIDVPGA</sequence>
<reference evidence="4 5" key="1">
    <citation type="journal article" date="2019" name="Nat. Microbiol.">
        <title>Mediterranean grassland soil C-N compound turnover is dependent on rainfall and depth, and is mediated by genomically divergent microorganisms.</title>
        <authorList>
            <person name="Diamond S."/>
            <person name="Andeer P.F."/>
            <person name="Li Z."/>
            <person name="Crits-Christoph A."/>
            <person name="Burstein D."/>
            <person name="Anantharaman K."/>
            <person name="Lane K.R."/>
            <person name="Thomas B.C."/>
            <person name="Pan C."/>
            <person name="Northen T.R."/>
            <person name="Banfield J.F."/>
        </authorList>
    </citation>
    <scope>NUCLEOTIDE SEQUENCE [LARGE SCALE GENOMIC DNA]</scope>
    <source>
        <strain evidence="4">NP_8</strain>
    </source>
</reference>
<feature type="domain" description="Fibronectin type-III" evidence="3">
    <location>
        <begin position="461"/>
        <end position="552"/>
    </location>
</feature>
<evidence type="ECO:0000313" key="5">
    <source>
        <dbReference type="Proteomes" id="UP000318834"/>
    </source>
</evidence>
<dbReference type="Pfam" id="PF13385">
    <property type="entry name" value="Laminin_G_3"/>
    <property type="match status" value="1"/>
</dbReference>
<dbReference type="SMART" id="SM00060">
    <property type="entry name" value="FN3"/>
    <property type="match status" value="1"/>
</dbReference>
<keyword evidence="2" id="KW-1015">Disulfide bond</keyword>
<dbReference type="InterPro" id="IPR013783">
    <property type="entry name" value="Ig-like_fold"/>
</dbReference>
<evidence type="ECO:0000256" key="2">
    <source>
        <dbReference type="ARBA" id="ARBA00023157"/>
    </source>
</evidence>
<dbReference type="SUPFAM" id="SSF49363">
    <property type="entry name" value="Purple acid phosphatase, N-terminal domain"/>
    <property type="match status" value="1"/>
</dbReference>
<organism evidence="4 5">
    <name type="scientific">Candidatus Segetimicrobium genomatis</name>
    <dbReference type="NCBI Taxonomy" id="2569760"/>
    <lineage>
        <taxon>Bacteria</taxon>
        <taxon>Bacillati</taxon>
        <taxon>Candidatus Sysuimicrobiota</taxon>
        <taxon>Candidatus Sysuimicrobiia</taxon>
        <taxon>Candidatus Sysuimicrobiales</taxon>
        <taxon>Candidatus Segetimicrobiaceae</taxon>
        <taxon>Candidatus Segetimicrobium</taxon>
    </lineage>
</organism>
<proteinExistence type="predicted"/>
<keyword evidence="1" id="KW-0732">Signal</keyword>
<dbReference type="Gene3D" id="2.60.40.380">
    <property type="entry name" value="Purple acid phosphatase-like, N-terminal"/>
    <property type="match status" value="1"/>
</dbReference>
<dbReference type="InterPro" id="IPR013320">
    <property type="entry name" value="ConA-like_dom_sf"/>
</dbReference>
<dbReference type="SMART" id="SM00560">
    <property type="entry name" value="LamGL"/>
    <property type="match status" value="1"/>
</dbReference>
<dbReference type="Gene3D" id="2.60.40.10">
    <property type="entry name" value="Immunoglobulins"/>
    <property type="match status" value="1"/>
</dbReference>
<dbReference type="AlphaFoldDB" id="A0A537J1U3"/>
<dbReference type="Proteomes" id="UP000318834">
    <property type="component" value="Unassembled WGS sequence"/>
</dbReference>
<dbReference type="PROSITE" id="PS50853">
    <property type="entry name" value="FN3"/>
    <property type="match status" value="1"/>
</dbReference>
<protein>
    <recommendedName>
        <fullName evidence="3">Fibronectin type-III domain-containing protein</fullName>
    </recommendedName>
</protein>
<evidence type="ECO:0000256" key="1">
    <source>
        <dbReference type="ARBA" id="ARBA00022729"/>
    </source>
</evidence>
<evidence type="ECO:0000313" key="4">
    <source>
        <dbReference type="EMBL" id="TMI76996.1"/>
    </source>
</evidence>
<dbReference type="Pfam" id="PF17957">
    <property type="entry name" value="Big_7"/>
    <property type="match status" value="1"/>
</dbReference>
<feature type="non-terminal residue" evidence="4">
    <location>
        <position position="766"/>
    </location>
</feature>
<dbReference type="SUPFAM" id="SSF49899">
    <property type="entry name" value="Concanavalin A-like lectins/glucanases"/>
    <property type="match status" value="1"/>
</dbReference>
<dbReference type="GO" id="GO:0003993">
    <property type="term" value="F:acid phosphatase activity"/>
    <property type="evidence" value="ECO:0007669"/>
    <property type="project" value="InterPro"/>
</dbReference>
<accession>A0A537J1U3</accession>
<dbReference type="Gene3D" id="2.60.120.200">
    <property type="match status" value="1"/>
</dbReference>
<dbReference type="InterPro" id="IPR003961">
    <property type="entry name" value="FN3_dom"/>
</dbReference>
<dbReference type="GO" id="GO:0046872">
    <property type="term" value="F:metal ion binding"/>
    <property type="evidence" value="ECO:0007669"/>
    <property type="project" value="InterPro"/>
</dbReference>
<dbReference type="InterPro" id="IPR006558">
    <property type="entry name" value="LamG-like"/>
</dbReference>
<comment type="caution">
    <text evidence="4">The sequence shown here is derived from an EMBL/GenBank/DDBJ whole genome shotgun (WGS) entry which is preliminary data.</text>
</comment>
<dbReference type="CDD" id="cd00063">
    <property type="entry name" value="FN3"/>
    <property type="match status" value="1"/>
</dbReference>
<dbReference type="InterPro" id="IPR008963">
    <property type="entry name" value="Purple_acid_Pase-like_N"/>
</dbReference>
<dbReference type="EMBL" id="VBAP01000008">
    <property type="protein sequence ID" value="TMI76996.1"/>
    <property type="molecule type" value="Genomic_DNA"/>
</dbReference>
<name>A0A537J1U3_9BACT</name>
<evidence type="ECO:0000259" key="3">
    <source>
        <dbReference type="PROSITE" id="PS50853"/>
    </source>
</evidence>
<gene>
    <name evidence="4" type="ORF">E6H05_01955</name>
</gene>